<keyword evidence="2" id="KW-1185">Reference proteome</keyword>
<dbReference type="InterPro" id="IPR045767">
    <property type="entry name" value="DUF6134"/>
</dbReference>
<sequence length="228" mass="25909">MVPILILYTLKRLKVISITDKNLSRIKSLLQKIFALVLLLILTSTHALNNPIKEKPMVFQIMKNQKVIGTINMIKTVSGDSITYNSESNINAKFVLSFKIIGKEKSVFRNGTLVYSSVYRTLNRKVKANHSIVQKNRTYNIKENNKTEVLNIPNIQQNLITLYFNEPNGIASVFCDNQKEMIDVSYLGDGKYKVEIANGKYNIFHYKNGACVKVEAVSPMFDVVLMPL</sequence>
<comment type="caution">
    <text evidence="1">The sequence shown here is derived from an EMBL/GenBank/DDBJ whole genome shotgun (WGS) entry which is preliminary data.</text>
</comment>
<accession>A0ABV9N8W0</accession>
<reference evidence="2" key="1">
    <citation type="journal article" date="2019" name="Int. J. Syst. Evol. Microbiol.">
        <title>The Global Catalogue of Microorganisms (GCM) 10K type strain sequencing project: providing services to taxonomists for standard genome sequencing and annotation.</title>
        <authorList>
            <consortium name="The Broad Institute Genomics Platform"/>
            <consortium name="The Broad Institute Genome Sequencing Center for Infectious Disease"/>
            <person name="Wu L."/>
            <person name="Ma J."/>
        </authorList>
    </citation>
    <scope>NUCLEOTIDE SEQUENCE [LARGE SCALE GENOMIC DNA]</scope>
    <source>
        <strain evidence="2">CCUG 63682</strain>
    </source>
</reference>
<evidence type="ECO:0000313" key="2">
    <source>
        <dbReference type="Proteomes" id="UP001595953"/>
    </source>
</evidence>
<protein>
    <submittedName>
        <fullName evidence="1">DUF6134 family protein</fullName>
    </submittedName>
</protein>
<dbReference type="EMBL" id="JBHSGP010000014">
    <property type="protein sequence ID" value="MFC4723388.1"/>
    <property type="molecule type" value="Genomic_DNA"/>
</dbReference>
<name>A0ABV9N8W0_9FLAO</name>
<evidence type="ECO:0000313" key="1">
    <source>
        <dbReference type="EMBL" id="MFC4723388.1"/>
    </source>
</evidence>
<dbReference type="RefSeq" id="WP_387964727.1">
    <property type="nucleotide sequence ID" value="NZ_JBHSGP010000014.1"/>
</dbReference>
<proteinExistence type="predicted"/>
<organism evidence="1 2">
    <name type="scientific">Geojedonia litorea</name>
    <dbReference type="NCBI Taxonomy" id="1268269"/>
    <lineage>
        <taxon>Bacteria</taxon>
        <taxon>Pseudomonadati</taxon>
        <taxon>Bacteroidota</taxon>
        <taxon>Flavobacteriia</taxon>
        <taxon>Flavobacteriales</taxon>
        <taxon>Flavobacteriaceae</taxon>
        <taxon>Geojedonia</taxon>
    </lineage>
</organism>
<gene>
    <name evidence="1" type="ORF">ACFO5O_13720</name>
</gene>
<dbReference type="Proteomes" id="UP001595953">
    <property type="component" value="Unassembled WGS sequence"/>
</dbReference>
<dbReference type="Pfam" id="PF19630">
    <property type="entry name" value="DUF6134"/>
    <property type="match status" value="1"/>
</dbReference>